<sequence>MDMQDLASPHNRVGGGDSTGSKLDKNSLGSPSITTNGTGGESMTVLNTADWLLGCSSPPPVKTEPMNSSETITTTGDTALDTYAGSGTETFSPSANQQQRPKHPTIQTSGFPISFVYLGVMLPGIKTESGLTQSQSPLQTGLSYSPGFTTPQPGQTAYSPYQMPGSSFTPSSGLYASNNSVSNPANYTAAQQDYPSYTTFGQNQYAQYYSASTYGAYMTSNSVDGTGSTAAYQLQDPSPAMTGQAAELHPGDFDTVQSPSTPVKELEDRACRSGGSKSRGRGRKNNPSPPPDSDLERVFVWDLDETIIVFHSLLTGSYAQKYGKDPPMAVTLGLRMEEMIFNLADTHLFFNDLEECDQVHIDDVSSDDNGQDLSTYSFATDGFHEAATSANLCLATGVRGGVDWMRKLAFRYRRVKELYSTYKNNVGGLLGPAKRDAWLQLRAEVEALTDSWLTHALKSLSIISSRSNCVNVLVTTTQLIPALAKVLLYSLGSVFPIENIYSATKIGKESCFERIVSRFGTNITYVVVGDGKDEEHAAGQVNTHLRPLTL</sequence>
<comment type="similarity">
    <text evidence="2 15">Belongs to the HAD-like hydrolase superfamily. EYA family.</text>
</comment>
<reference evidence="17" key="1">
    <citation type="submission" date="2023-09" db="UniProtKB">
        <authorList>
            <consortium name="Ensembl"/>
        </authorList>
    </citation>
    <scope>IDENTIFICATION</scope>
</reference>
<dbReference type="Ensembl" id="ENSSPAT00000020706.1">
    <property type="protein sequence ID" value="ENSSPAP00000020393.1"/>
    <property type="gene ID" value="ENSSPAG00000014700.1"/>
</dbReference>
<dbReference type="SFLD" id="SFLDS00003">
    <property type="entry name" value="Haloacid_Dehalogenase"/>
    <property type="match status" value="1"/>
</dbReference>
<comment type="subcellular location">
    <subcellularLocation>
        <location evidence="1">Nucleus</location>
    </subcellularLocation>
</comment>
<dbReference type="GO" id="GO:2001240">
    <property type="term" value="P:negative regulation of extrinsic apoptotic signaling pathway in absence of ligand"/>
    <property type="evidence" value="ECO:0007669"/>
    <property type="project" value="TreeGrafter"/>
</dbReference>
<evidence type="ECO:0000256" key="7">
    <source>
        <dbReference type="ARBA" id="ARBA00022912"/>
    </source>
</evidence>
<evidence type="ECO:0000256" key="8">
    <source>
        <dbReference type="ARBA" id="ARBA00023015"/>
    </source>
</evidence>
<evidence type="ECO:0000256" key="1">
    <source>
        <dbReference type="ARBA" id="ARBA00004123"/>
    </source>
</evidence>
<dbReference type="InterPro" id="IPR042577">
    <property type="entry name" value="EYA_dom_metazoan"/>
</dbReference>
<dbReference type="NCBIfam" id="TIGR01658">
    <property type="entry name" value="EYA-cons_domain"/>
    <property type="match status" value="1"/>
</dbReference>
<dbReference type="PANTHER" id="PTHR10190:SF17">
    <property type="entry name" value="EYES ABSENT HOMOLOG 4"/>
    <property type="match status" value="1"/>
</dbReference>
<feature type="compositionally biased region" description="Polar residues" evidence="16">
    <location>
        <begin position="87"/>
        <end position="107"/>
    </location>
</feature>
<keyword evidence="9" id="KW-0010">Activator</keyword>
<keyword evidence="5 15" id="KW-0378">Hydrolase</keyword>
<feature type="active site" description="Proton donor" evidence="13">
    <location>
        <position position="304"/>
    </location>
</feature>
<evidence type="ECO:0000256" key="5">
    <source>
        <dbReference type="ARBA" id="ARBA00022801"/>
    </source>
</evidence>
<evidence type="ECO:0000256" key="16">
    <source>
        <dbReference type="SAM" id="MobiDB-lite"/>
    </source>
</evidence>
<proteinExistence type="inferred from homology"/>
<evidence type="ECO:0000256" key="4">
    <source>
        <dbReference type="ARBA" id="ARBA00022723"/>
    </source>
</evidence>
<evidence type="ECO:0000256" key="9">
    <source>
        <dbReference type="ARBA" id="ARBA00023159"/>
    </source>
</evidence>
<dbReference type="GO" id="GO:0045739">
    <property type="term" value="P:positive regulation of DNA repair"/>
    <property type="evidence" value="ECO:0007669"/>
    <property type="project" value="TreeGrafter"/>
</dbReference>
<keyword evidence="11" id="KW-0539">Nucleus</keyword>
<feature type="binding site" evidence="14">
    <location>
        <position position="304"/>
    </location>
    <ligand>
        <name>Mg(2+)</name>
        <dbReference type="ChEBI" id="CHEBI:18420"/>
    </ligand>
</feature>
<dbReference type="SFLD" id="SFLDG01129">
    <property type="entry name" value="C1.5:_HAD__Beta-PGM__Phosphata"/>
    <property type="match status" value="1"/>
</dbReference>
<dbReference type="EC" id="3.1.3.48" evidence="15"/>
<feature type="region of interest" description="Disordered" evidence="16">
    <location>
        <begin position="55"/>
        <end position="107"/>
    </location>
</feature>
<evidence type="ECO:0000256" key="10">
    <source>
        <dbReference type="ARBA" id="ARBA00023163"/>
    </source>
</evidence>
<dbReference type="GO" id="GO:0005634">
    <property type="term" value="C:nucleus"/>
    <property type="evidence" value="ECO:0007669"/>
    <property type="project" value="UniProtKB-SubCell"/>
</dbReference>
<evidence type="ECO:0000256" key="6">
    <source>
        <dbReference type="ARBA" id="ARBA00022842"/>
    </source>
</evidence>
<dbReference type="GO" id="GO:0004725">
    <property type="term" value="F:protein tyrosine phosphatase activity"/>
    <property type="evidence" value="ECO:0007669"/>
    <property type="project" value="UniProtKB-EC"/>
</dbReference>
<evidence type="ECO:0000256" key="15">
    <source>
        <dbReference type="RuleBase" id="RU362036"/>
    </source>
</evidence>
<accession>A0A3B5AG18</accession>
<feature type="compositionally biased region" description="Low complexity" evidence="16">
    <location>
        <begin position="71"/>
        <end position="85"/>
    </location>
</feature>
<keyword evidence="3" id="KW-0217">Developmental protein</keyword>
<organism evidence="17">
    <name type="scientific">Stegastes partitus</name>
    <name type="common">bicolor damselfish</name>
    <dbReference type="NCBI Taxonomy" id="144197"/>
    <lineage>
        <taxon>Eukaryota</taxon>
        <taxon>Metazoa</taxon>
        <taxon>Chordata</taxon>
        <taxon>Craniata</taxon>
        <taxon>Vertebrata</taxon>
        <taxon>Euteleostomi</taxon>
        <taxon>Actinopterygii</taxon>
        <taxon>Neopterygii</taxon>
        <taxon>Teleostei</taxon>
        <taxon>Neoteleostei</taxon>
        <taxon>Acanthomorphata</taxon>
        <taxon>Ovalentaria</taxon>
        <taxon>Pomacentridae</taxon>
        <taxon>Stegastes</taxon>
    </lineage>
</organism>
<protein>
    <recommendedName>
        <fullName evidence="15">Eyes absent homolog</fullName>
        <ecNumber evidence="15">3.1.3.48</ecNumber>
    </recommendedName>
</protein>
<keyword evidence="8 15" id="KW-0805">Transcription regulation</keyword>
<dbReference type="AlphaFoldDB" id="A0A3B5AG18"/>
<feature type="region of interest" description="Disordered" evidence="16">
    <location>
        <begin position="229"/>
        <end position="295"/>
    </location>
</feature>
<feature type="region of interest" description="Disordered" evidence="16">
    <location>
        <begin position="1"/>
        <end position="42"/>
    </location>
</feature>
<dbReference type="InterPro" id="IPR038102">
    <property type="entry name" value="EYA_dom_sf"/>
</dbReference>
<evidence type="ECO:0000256" key="2">
    <source>
        <dbReference type="ARBA" id="ARBA00010501"/>
    </source>
</evidence>
<dbReference type="InterPro" id="IPR006545">
    <property type="entry name" value="EYA_dom"/>
</dbReference>
<comment type="cofactor">
    <cofactor evidence="14 15">
        <name>Mg(2+)</name>
        <dbReference type="ChEBI" id="CHEBI:18420"/>
    </cofactor>
    <text evidence="14 15">Binds 1 Mg(2+) ion per subunit.</text>
</comment>
<evidence type="ECO:0000256" key="13">
    <source>
        <dbReference type="PIRSR" id="PIRSR628472-1"/>
    </source>
</evidence>
<evidence type="ECO:0000313" key="17">
    <source>
        <dbReference type="Ensembl" id="ENSSPAP00000020393.1"/>
    </source>
</evidence>
<evidence type="ECO:0000256" key="11">
    <source>
        <dbReference type="ARBA" id="ARBA00023242"/>
    </source>
</evidence>
<evidence type="ECO:0000256" key="12">
    <source>
        <dbReference type="ARBA" id="ARBA00051722"/>
    </source>
</evidence>
<feature type="binding site" evidence="14">
    <location>
        <position position="530"/>
    </location>
    <ligand>
        <name>Mg(2+)</name>
        <dbReference type="ChEBI" id="CHEBI:18420"/>
    </ligand>
</feature>
<dbReference type="InterPro" id="IPR028472">
    <property type="entry name" value="EYA"/>
</dbReference>
<evidence type="ECO:0000256" key="14">
    <source>
        <dbReference type="PIRSR" id="PIRSR628472-2"/>
    </source>
</evidence>
<dbReference type="GO" id="GO:0030154">
    <property type="term" value="P:cell differentiation"/>
    <property type="evidence" value="ECO:0007669"/>
    <property type="project" value="TreeGrafter"/>
</dbReference>
<dbReference type="GO" id="GO:0046872">
    <property type="term" value="F:metal ion binding"/>
    <property type="evidence" value="ECO:0007669"/>
    <property type="project" value="UniProtKB-KW"/>
</dbReference>
<dbReference type="Gene3D" id="3.40.50.12350">
    <property type="match status" value="1"/>
</dbReference>
<keyword evidence="6 14" id="KW-0460">Magnesium</keyword>
<dbReference type="FunFam" id="3.40.50.12350:FF:000001">
    <property type="entry name" value="Eyes absent homolog"/>
    <property type="match status" value="1"/>
</dbReference>
<comment type="catalytic activity">
    <reaction evidence="12 15">
        <text>O-phospho-L-tyrosyl-[protein] + H2O = L-tyrosyl-[protein] + phosphate</text>
        <dbReference type="Rhea" id="RHEA:10684"/>
        <dbReference type="Rhea" id="RHEA-COMP:10136"/>
        <dbReference type="Rhea" id="RHEA-COMP:20101"/>
        <dbReference type="ChEBI" id="CHEBI:15377"/>
        <dbReference type="ChEBI" id="CHEBI:43474"/>
        <dbReference type="ChEBI" id="CHEBI:46858"/>
        <dbReference type="ChEBI" id="CHEBI:61978"/>
        <dbReference type="EC" id="3.1.3.48"/>
    </reaction>
</comment>
<keyword evidence="4 14" id="KW-0479">Metal-binding</keyword>
<keyword evidence="7 15" id="KW-0904">Protein phosphatase</keyword>
<feature type="active site" description="Nucleophile" evidence="13">
    <location>
        <position position="302"/>
    </location>
</feature>
<evidence type="ECO:0000256" key="3">
    <source>
        <dbReference type="ARBA" id="ARBA00022473"/>
    </source>
</evidence>
<keyword evidence="10" id="KW-0804">Transcription</keyword>
<feature type="compositionally biased region" description="Polar residues" evidence="16">
    <location>
        <begin position="27"/>
        <end position="36"/>
    </location>
</feature>
<dbReference type="PANTHER" id="PTHR10190">
    <property type="entry name" value="EYES ABSENT"/>
    <property type="match status" value="1"/>
</dbReference>
<dbReference type="CDD" id="cd02601">
    <property type="entry name" value="HAD_Eya"/>
    <property type="match status" value="1"/>
</dbReference>
<name>A0A3B5AG18_9TELE</name>
<dbReference type="Pfam" id="PF00702">
    <property type="entry name" value="Hydrolase"/>
    <property type="match status" value="1"/>
</dbReference>
<feature type="binding site" evidence="14">
    <location>
        <position position="302"/>
    </location>
    <ligand>
        <name>Mg(2+)</name>
        <dbReference type="ChEBI" id="CHEBI:18420"/>
    </ligand>
</feature>
<dbReference type="GeneTree" id="ENSGT00950000182978"/>